<dbReference type="InterPro" id="IPR003034">
    <property type="entry name" value="SAP_dom"/>
</dbReference>
<keyword evidence="1" id="KW-0597">Phosphoprotein</keyword>
<evidence type="ECO:0000256" key="3">
    <source>
        <dbReference type="SAM" id="MobiDB-lite"/>
    </source>
</evidence>
<dbReference type="PANTHER" id="PTHR46551">
    <property type="entry name" value="SAP DOMAIN-CONTAINING RIBONUCLEOPROTEIN"/>
    <property type="match status" value="1"/>
</dbReference>
<evidence type="ECO:0000259" key="4">
    <source>
        <dbReference type="PROSITE" id="PS50800"/>
    </source>
</evidence>
<evidence type="ECO:0000256" key="1">
    <source>
        <dbReference type="ARBA" id="ARBA00022553"/>
    </source>
</evidence>
<proteinExistence type="inferred from homology"/>
<dbReference type="Pfam" id="PF02037">
    <property type="entry name" value="SAP"/>
    <property type="match status" value="1"/>
</dbReference>
<dbReference type="InterPro" id="IPR036361">
    <property type="entry name" value="SAP_dom_sf"/>
</dbReference>
<protein>
    <submittedName>
        <fullName evidence="6">SAP domain-containing protein</fullName>
    </submittedName>
</protein>
<accession>A0AAF3EBQ4</accession>
<evidence type="ECO:0000313" key="5">
    <source>
        <dbReference type="Proteomes" id="UP000887575"/>
    </source>
</evidence>
<dbReference type="Gene3D" id="1.10.720.30">
    <property type="entry name" value="SAP domain"/>
    <property type="match status" value="1"/>
</dbReference>
<reference evidence="6" key="1">
    <citation type="submission" date="2024-02" db="UniProtKB">
        <authorList>
            <consortium name="WormBaseParasite"/>
        </authorList>
    </citation>
    <scope>IDENTIFICATION</scope>
</reference>
<dbReference type="PROSITE" id="PS50800">
    <property type="entry name" value="SAP"/>
    <property type="match status" value="1"/>
</dbReference>
<name>A0AAF3EBQ4_9BILA</name>
<dbReference type="WBParaSite" id="MBELARI_LOCUS11377">
    <property type="protein sequence ID" value="MBELARI_LOCUS11377"/>
    <property type="gene ID" value="MBELARI_LOCUS11377"/>
</dbReference>
<feature type="domain" description="SAP" evidence="4">
    <location>
        <begin position="6"/>
        <end position="40"/>
    </location>
</feature>
<dbReference type="SUPFAM" id="SSF68906">
    <property type="entry name" value="SAP domain"/>
    <property type="match status" value="1"/>
</dbReference>
<comment type="similarity">
    <text evidence="2">Belongs to the SAP domain-containing ribonucleoprotein family.</text>
</comment>
<organism evidence="5 6">
    <name type="scientific">Mesorhabditis belari</name>
    <dbReference type="NCBI Taxonomy" id="2138241"/>
    <lineage>
        <taxon>Eukaryota</taxon>
        <taxon>Metazoa</taxon>
        <taxon>Ecdysozoa</taxon>
        <taxon>Nematoda</taxon>
        <taxon>Chromadorea</taxon>
        <taxon>Rhabditida</taxon>
        <taxon>Rhabditina</taxon>
        <taxon>Rhabditomorpha</taxon>
        <taxon>Rhabditoidea</taxon>
        <taxon>Rhabditidae</taxon>
        <taxon>Mesorhabditinae</taxon>
        <taxon>Mesorhabditis</taxon>
    </lineage>
</organism>
<dbReference type="InterPro" id="IPR052240">
    <property type="entry name" value="SAP_domain_ribonucleoprotein"/>
</dbReference>
<evidence type="ECO:0000256" key="2">
    <source>
        <dbReference type="ARBA" id="ARBA00046328"/>
    </source>
</evidence>
<feature type="region of interest" description="Disordered" evidence="3">
    <location>
        <begin position="67"/>
        <end position="102"/>
    </location>
</feature>
<keyword evidence="5" id="KW-1185">Reference proteome</keyword>
<dbReference type="SMART" id="SM00513">
    <property type="entry name" value="SAP"/>
    <property type="match status" value="1"/>
</dbReference>
<evidence type="ECO:0000313" key="6">
    <source>
        <dbReference type="WBParaSite" id="MBELARI_LOCUS11377"/>
    </source>
</evidence>
<sequence length="228" mass="24806">MASKDYDKMTVALLRDELKSRNLLVEGKKAELIDRLRASDKEAEDELLNSTLGDDLLPVNEEDLLLQTGGGSNEIKTDGTDLLESEKDNDKAKKRVEWSSSTEEKMARAARLGLPIAATAGTHSAGSLTDDAKANRAKRFGTQAETIVDSNEAKARRLARFGVSSVEPTPRMNAAKLSVDDSTKEKLLKRAQRFGLPVSGNGKALGTVEAPEENAKKRARLERFGLPV</sequence>
<dbReference type="GO" id="GO:0005634">
    <property type="term" value="C:nucleus"/>
    <property type="evidence" value="ECO:0007669"/>
    <property type="project" value="TreeGrafter"/>
</dbReference>
<feature type="compositionally biased region" description="Basic and acidic residues" evidence="3">
    <location>
        <begin position="75"/>
        <end position="102"/>
    </location>
</feature>
<dbReference type="AlphaFoldDB" id="A0AAF3EBQ4"/>
<dbReference type="PANTHER" id="PTHR46551:SF1">
    <property type="entry name" value="SAP DOMAIN-CONTAINING RIBONUCLEOPROTEIN"/>
    <property type="match status" value="1"/>
</dbReference>
<dbReference type="GO" id="GO:0016973">
    <property type="term" value="P:poly(A)+ mRNA export from nucleus"/>
    <property type="evidence" value="ECO:0007669"/>
    <property type="project" value="TreeGrafter"/>
</dbReference>
<dbReference type="Proteomes" id="UP000887575">
    <property type="component" value="Unassembled WGS sequence"/>
</dbReference>